<evidence type="ECO:0000313" key="2">
    <source>
        <dbReference type="EMBL" id="OUR84829.1"/>
    </source>
</evidence>
<gene>
    <name evidence="2" type="ORF">A9Q75_01110</name>
</gene>
<dbReference type="EMBL" id="MAAF01000008">
    <property type="protein sequence ID" value="OUR84829.1"/>
    <property type="molecule type" value="Genomic_DNA"/>
</dbReference>
<evidence type="ECO:0008006" key="4">
    <source>
        <dbReference type="Google" id="ProtNLM"/>
    </source>
</evidence>
<evidence type="ECO:0000313" key="3">
    <source>
        <dbReference type="Proteomes" id="UP000243053"/>
    </source>
</evidence>
<keyword evidence="1" id="KW-1133">Transmembrane helix</keyword>
<comment type="caution">
    <text evidence="2">The sequence shown here is derived from an EMBL/GenBank/DDBJ whole genome shotgun (WGS) entry which is preliminary data.</text>
</comment>
<dbReference type="Pfam" id="PF12412">
    <property type="entry name" value="DUF3667"/>
    <property type="match status" value="1"/>
</dbReference>
<organism evidence="2 3">
    <name type="scientific">Colwellia psychrerythraea</name>
    <name type="common">Vibrio psychroerythus</name>
    <dbReference type="NCBI Taxonomy" id="28229"/>
    <lineage>
        <taxon>Bacteria</taxon>
        <taxon>Pseudomonadati</taxon>
        <taxon>Pseudomonadota</taxon>
        <taxon>Gammaproteobacteria</taxon>
        <taxon>Alteromonadales</taxon>
        <taxon>Colwelliaceae</taxon>
        <taxon>Colwellia</taxon>
    </lineage>
</organism>
<name>A0A1Y5EQJ0_COLPS</name>
<sequence length="426" mass="48444">MPTTELTETEPTNDVVSVPIEDSQNCENCHSPLNGPFCANCGQEADSKLKYFWVVIMHLLDDIFSFDSRASRTLFPLLTRPAFLTNEYFAGRRVHYVPPLRLYLFISIIFFLTLKFFIAADNNKVITISDKQALITQVKSHIKELKTEKSTFENKEELSVEANDNISKLDADIARFTTYLDDLNSDYSLGNNKQIIKFTRELVELEFDQMKGELPEDKKARFDSLITSRLKAKKGKNETQDNNDISIANNEDGTLSFDFLSDEKNKKVNAFAKELTEKAEKAFNSDTGPLIEQVIGKLPQLMFILLPLFAVLLKVMFIFSKRLYMEHLTVALHSHSFIFIAILLSEMLDVLNGYLEETYPSFASFTGVVAGGILLWIPIYLFLMHKKVYKQGVFFTLVKFCVIGTIYSVMILLTGLVAIVWGLMGT</sequence>
<feature type="transmembrane region" description="Helical" evidence="1">
    <location>
        <begin position="331"/>
        <end position="355"/>
    </location>
</feature>
<feature type="transmembrane region" description="Helical" evidence="1">
    <location>
        <begin position="395"/>
        <end position="424"/>
    </location>
</feature>
<keyword evidence="1" id="KW-0812">Transmembrane</keyword>
<evidence type="ECO:0000256" key="1">
    <source>
        <dbReference type="SAM" id="Phobius"/>
    </source>
</evidence>
<protein>
    <recommendedName>
        <fullName evidence="4">DUF3667 domain-containing protein</fullName>
    </recommendedName>
</protein>
<keyword evidence="1" id="KW-0472">Membrane</keyword>
<feature type="transmembrane region" description="Helical" evidence="1">
    <location>
        <begin position="102"/>
        <end position="120"/>
    </location>
</feature>
<proteinExistence type="predicted"/>
<dbReference type="Proteomes" id="UP000243053">
    <property type="component" value="Unassembled WGS sequence"/>
</dbReference>
<feature type="transmembrane region" description="Helical" evidence="1">
    <location>
        <begin position="361"/>
        <end position="383"/>
    </location>
</feature>
<dbReference type="InterPro" id="IPR022134">
    <property type="entry name" value="DUF3667"/>
</dbReference>
<dbReference type="AlphaFoldDB" id="A0A1Y5EQJ0"/>
<feature type="transmembrane region" description="Helical" evidence="1">
    <location>
        <begin position="301"/>
        <end position="319"/>
    </location>
</feature>
<reference evidence="3" key="1">
    <citation type="journal article" date="2017" name="Proc. Natl. Acad. Sci. U.S.A.">
        <title>Simulation of Deepwater Horizon oil plume reveals substrate specialization within a complex community of hydrocarbon degraders.</title>
        <authorList>
            <person name="Hu P."/>
            <person name="Dubinsky E.A."/>
            <person name="Probst A.J."/>
            <person name="Wang J."/>
            <person name="Sieber C.M.K."/>
            <person name="Tom L.M."/>
            <person name="Gardinali P."/>
            <person name="Banfield J.F."/>
            <person name="Atlas R.M."/>
            <person name="Andersen G.L."/>
        </authorList>
    </citation>
    <scope>NUCLEOTIDE SEQUENCE [LARGE SCALE GENOMIC DNA]</scope>
</reference>
<accession>A0A1Y5EQJ0</accession>